<evidence type="ECO:0000313" key="3">
    <source>
        <dbReference type="Proteomes" id="UP001172684"/>
    </source>
</evidence>
<proteinExistence type="predicted"/>
<name>A0ABQ9NLK1_9PEZI</name>
<organism evidence="2 3">
    <name type="scientific">Coniosporium apollinis</name>
    <dbReference type="NCBI Taxonomy" id="61459"/>
    <lineage>
        <taxon>Eukaryota</taxon>
        <taxon>Fungi</taxon>
        <taxon>Dikarya</taxon>
        <taxon>Ascomycota</taxon>
        <taxon>Pezizomycotina</taxon>
        <taxon>Dothideomycetes</taxon>
        <taxon>Dothideomycetes incertae sedis</taxon>
        <taxon>Coniosporium</taxon>
    </lineage>
</organism>
<keyword evidence="3" id="KW-1185">Reference proteome</keyword>
<protein>
    <recommendedName>
        <fullName evidence="1">PLL-like beta propeller domain-containing protein</fullName>
    </recommendedName>
</protein>
<accession>A0ABQ9NLK1</accession>
<dbReference type="EMBL" id="JAPDRL010000063">
    <property type="protein sequence ID" value="KAJ9660735.1"/>
    <property type="molecule type" value="Genomic_DNA"/>
</dbReference>
<gene>
    <name evidence="2" type="ORF">H2201_006814</name>
</gene>
<evidence type="ECO:0000313" key="2">
    <source>
        <dbReference type="EMBL" id="KAJ9660735.1"/>
    </source>
</evidence>
<dbReference type="Pfam" id="PF26607">
    <property type="entry name" value="DUF8189"/>
    <property type="match status" value="1"/>
</dbReference>
<comment type="caution">
    <text evidence="2">The sequence shown here is derived from an EMBL/GenBank/DDBJ whole genome shotgun (WGS) entry which is preliminary data.</text>
</comment>
<dbReference type="Gene3D" id="2.120.10.70">
    <property type="entry name" value="Fucose-specific lectin"/>
    <property type="match status" value="2"/>
</dbReference>
<dbReference type="InterPro" id="IPR058502">
    <property type="entry name" value="PLL-like_beta-prop"/>
</dbReference>
<feature type="domain" description="PLL-like beta propeller" evidence="1">
    <location>
        <begin position="380"/>
        <end position="581"/>
    </location>
</feature>
<sequence length="732" mass="80469">MSSLAPFKNSMRLGMGFNSYTQKVCVDDAVIVTSTVTSEEKQNGAQNVTYVSDFIDKFSDITDSMNVSGSVEIKYGPIAGGGKGSYLDVDKFKESDINFMIKVDVVNQTIETDKRTTKFNKLPKLRPGNFNAIYGDSFISGWQEGGVFHGIVSMKVLDKSKVNEIKADAHLALNVGAGSVDASGDVKMAKENITKNTEITIWVTWSGGGQIKDEEQLWTIDSLTAAAARFPSLVARTPQYTHAIITKYTALRSFHETVGDTSPLSYENAAAFTNLLLDSFVEYRQLFKELTRVLEGVSHEKLEFVPTDAARRVPDAFEASMQGLLEARSDAFAQMNAINTLVDLIEMNPAIVKTFNKKNPAPYVDPVHWKLRVPVRVRLWGKPAPILPPRGGLEFFARGADGGLWHKAVVADHESATEGPGMWNYHGDSILLNSASDPACAVSATEDKTQLDVFVVGADSKLYEKHQLNNDQWTSLKLLEPAKDLQFTSVAVLDGRNRGGDRLDLCAIGVTGKMYWASRQAGKWSTMQQLGDTRFVSTPTMVLNRGNASLNVFAVTTEYDMAFNLLPSGTEFWRTWSVLPTTWVRPDTYFAAVWAQAGGDFETQLDVFTVGSGESSLWESQCVVDSWRDGTGNHMFLNKGQAQSSIAAISLGPGREELFVVAEKGALYQSTWNRDAGISFENSWKKIADGPFRSTPVVVKVGNNLEVYMVDASGKLVQLVLTEDGWTSANRV</sequence>
<reference evidence="2" key="1">
    <citation type="submission" date="2022-10" db="EMBL/GenBank/DDBJ databases">
        <title>Culturing micro-colonial fungi from biological soil crusts in the Mojave desert and describing Neophaeococcomyces mojavensis, and introducing the new genera and species Taxawa tesnikishii.</title>
        <authorList>
            <person name="Kurbessoian T."/>
            <person name="Stajich J.E."/>
        </authorList>
    </citation>
    <scope>NUCLEOTIDE SEQUENCE</scope>
    <source>
        <strain evidence="2">TK_1</strain>
    </source>
</reference>
<dbReference type="Proteomes" id="UP001172684">
    <property type="component" value="Unassembled WGS sequence"/>
</dbReference>
<evidence type="ECO:0000259" key="1">
    <source>
        <dbReference type="Pfam" id="PF26607"/>
    </source>
</evidence>
<dbReference type="SUPFAM" id="SSF89372">
    <property type="entry name" value="Fucose-specific lectin"/>
    <property type="match status" value="2"/>
</dbReference>